<dbReference type="STRING" id="880071.Fleli_0864"/>
<evidence type="ECO:0000256" key="1">
    <source>
        <dbReference type="SAM" id="Phobius"/>
    </source>
</evidence>
<feature type="transmembrane region" description="Helical" evidence="1">
    <location>
        <begin position="123"/>
        <end position="140"/>
    </location>
</feature>
<dbReference type="EMBL" id="CP003345">
    <property type="protein sequence ID" value="AFM03321.1"/>
    <property type="molecule type" value="Genomic_DNA"/>
</dbReference>
<dbReference type="AlphaFoldDB" id="I4AH86"/>
<accession>I4AH86</accession>
<name>I4AH86_BERLS</name>
<dbReference type="OrthoDB" id="246859at2"/>
<dbReference type="eggNOG" id="COG0683">
    <property type="taxonomic scope" value="Bacteria"/>
</dbReference>
<evidence type="ECO:0000313" key="3">
    <source>
        <dbReference type="Proteomes" id="UP000006054"/>
    </source>
</evidence>
<dbReference type="PATRIC" id="fig|880071.3.peg.840"/>
<sequence length="355" mass="40401" precursor="true">MDLHIIFMILGFSFAAYSVVGNDVIQTLGTFISSNGKTPWYLLWAYTGAILVSVLFYGWYSGQGVAYGRLNKIPFPEVLQWWHVLPPLVLLIITRFGIPVSTTFLVLSVFATKNITSMVTKSALGYLVAFGAAIFVYYLISRFFEENFIRKEIKKNEKRIWTVLQWGSTGFLWSQWLIQDLANIYVYLPRGNDLSTTSFVLSMLMLLALLGYIFYSRGGSIQKIITTKTNTTDIRSATIIDLIYGIVLFIFKEINDIPMSTTWVFVGLLAGRELMINLRINMEAAFQTRLKNDKKKAKRKGTWVEEEKIDVKNHPLYPRYSGLESILRMIGGDLLKVFAGLIVSLILVLIISFVK</sequence>
<feature type="transmembrane region" description="Helical" evidence="1">
    <location>
        <begin position="236"/>
        <end position="254"/>
    </location>
</feature>
<feature type="transmembrane region" description="Helical" evidence="1">
    <location>
        <begin position="198"/>
        <end position="215"/>
    </location>
</feature>
<feature type="transmembrane region" description="Helical" evidence="1">
    <location>
        <begin position="40"/>
        <end position="60"/>
    </location>
</feature>
<feature type="transmembrane region" description="Helical" evidence="1">
    <location>
        <begin position="81"/>
        <end position="111"/>
    </location>
</feature>
<dbReference type="KEGG" id="fli:Fleli_0864"/>
<keyword evidence="1" id="KW-0812">Transmembrane</keyword>
<keyword evidence="1" id="KW-0472">Membrane</keyword>
<dbReference type="RefSeq" id="WP_014796779.1">
    <property type="nucleotide sequence ID" value="NC_018018.1"/>
</dbReference>
<keyword evidence="1" id="KW-1133">Transmembrane helix</keyword>
<evidence type="ECO:0000313" key="2">
    <source>
        <dbReference type="EMBL" id="AFM03321.1"/>
    </source>
</evidence>
<dbReference type="Proteomes" id="UP000006054">
    <property type="component" value="Chromosome"/>
</dbReference>
<feature type="transmembrane region" description="Helical" evidence="1">
    <location>
        <begin position="334"/>
        <end position="354"/>
    </location>
</feature>
<gene>
    <name evidence="2" type="ordered locus">Fleli_0864</name>
</gene>
<keyword evidence="3" id="KW-1185">Reference proteome</keyword>
<organism evidence="2 3">
    <name type="scientific">Bernardetia litoralis (strain ATCC 23117 / DSM 6794 / NBRC 15988 / NCIMB 1366 / Fx l1 / Sio-4)</name>
    <name type="common">Flexibacter litoralis</name>
    <dbReference type="NCBI Taxonomy" id="880071"/>
    <lineage>
        <taxon>Bacteria</taxon>
        <taxon>Pseudomonadati</taxon>
        <taxon>Bacteroidota</taxon>
        <taxon>Cytophagia</taxon>
        <taxon>Cytophagales</taxon>
        <taxon>Bernardetiaceae</taxon>
        <taxon>Bernardetia</taxon>
    </lineage>
</organism>
<reference evidence="3" key="1">
    <citation type="submission" date="2012-06" db="EMBL/GenBank/DDBJ databases">
        <title>The complete genome of Flexibacter litoralis DSM 6794.</title>
        <authorList>
            <person name="Lucas S."/>
            <person name="Copeland A."/>
            <person name="Lapidus A."/>
            <person name="Glavina del Rio T."/>
            <person name="Dalin E."/>
            <person name="Tice H."/>
            <person name="Bruce D."/>
            <person name="Goodwin L."/>
            <person name="Pitluck S."/>
            <person name="Peters L."/>
            <person name="Ovchinnikova G."/>
            <person name="Lu M."/>
            <person name="Kyrpides N."/>
            <person name="Mavromatis K."/>
            <person name="Ivanova N."/>
            <person name="Brettin T."/>
            <person name="Detter J.C."/>
            <person name="Han C."/>
            <person name="Larimer F."/>
            <person name="Land M."/>
            <person name="Hauser L."/>
            <person name="Markowitz V."/>
            <person name="Cheng J.-F."/>
            <person name="Hugenholtz P."/>
            <person name="Woyke T."/>
            <person name="Wu D."/>
            <person name="Spring S."/>
            <person name="Lang E."/>
            <person name="Kopitz M."/>
            <person name="Brambilla E."/>
            <person name="Klenk H.-P."/>
            <person name="Eisen J.A."/>
        </authorList>
    </citation>
    <scope>NUCLEOTIDE SEQUENCE [LARGE SCALE GENOMIC DNA]</scope>
    <source>
        <strain evidence="3">ATCC 23117 / DSM 6794 / NBRC 15988 / NCIMB 1366 / Sio-4</strain>
    </source>
</reference>
<dbReference type="HOGENOM" id="CLU_730946_0_0_10"/>
<protein>
    <submittedName>
        <fullName evidence="2">Phosphate/sulfate permease</fullName>
    </submittedName>
</protein>
<proteinExistence type="predicted"/>